<evidence type="ECO:0000256" key="8">
    <source>
        <dbReference type="SAM" id="Phobius"/>
    </source>
</evidence>
<proteinExistence type="inferred from homology"/>
<evidence type="ECO:0000256" key="1">
    <source>
        <dbReference type="ARBA" id="ARBA00004651"/>
    </source>
</evidence>
<dbReference type="RefSeq" id="WP_074254747.1">
    <property type="nucleotide sequence ID" value="NZ_FSRL01000001.1"/>
</dbReference>
<evidence type="ECO:0000313" key="10">
    <source>
        <dbReference type="Proteomes" id="UP000184932"/>
    </source>
</evidence>
<dbReference type="STRING" id="1217970.SAMN05444002_0572"/>
<comment type="subcellular location">
    <subcellularLocation>
        <location evidence="1">Cell membrane</location>
        <topology evidence="1">Multi-pass membrane protein</topology>
    </subcellularLocation>
</comment>
<name>A0A1N6EC13_9RHOB</name>
<evidence type="ECO:0000313" key="9">
    <source>
        <dbReference type="EMBL" id="SIN80543.1"/>
    </source>
</evidence>
<feature type="transmembrane region" description="Helical" evidence="8">
    <location>
        <begin position="70"/>
        <end position="93"/>
    </location>
</feature>
<comment type="similarity">
    <text evidence="2">Belongs to the binding-protein-dependent transport system permease family. FecCD subfamily.</text>
</comment>
<dbReference type="EMBL" id="FSRL01000001">
    <property type="protein sequence ID" value="SIN80543.1"/>
    <property type="molecule type" value="Genomic_DNA"/>
</dbReference>
<gene>
    <name evidence="9" type="ORF">SAMN05444002_0572</name>
</gene>
<dbReference type="Proteomes" id="UP000184932">
    <property type="component" value="Unassembled WGS sequence"/>
</dbReference>
<keyword evidence="10" id="KW-1185">Reference proteome</keyword>
<accession>A0A1N6EC13</accession>
<dbReference type="PANTHER" id="PTHR30472:SF19">
    <property type="entry name" value="PETROBACTIN IMPORT SYSTEM PERMEASE PROTEIN YCLO"/>
    <property type="match status" value="1"/>
</dbReference>
<dbReference type="InterPro" id="IPR037294">
    <property type="entry name" value="ABC_BtuC-like"/>
</dbReference>
<feature type="transmembrane region" description="Helical" evidence="8">
    <location>
        <begin position="99"/>
        <end position="122"/>
    </location>
</feature>
<protein>
    <submittedName>
        <fullName evidence="9">Iron complex transport system permease protein</fullName>
    </submittedName>
</protein>
<feature type="transmembrane region" description="Helical" evidence="8">
    <location>
        <begin position="129"/>
        <end position="150"/>
    </location>
</feature>
<sequence length="315" mass="32341">MAEARRLVPLALILLGVAALFLAWKLRAPVEFILALRATKLATLVVVGAAIGAATVIFQTLTENRLLTPGIVGFDALYVFIQTGAVMLLGGAAQAGVPVVLRFGLEAGCLVAASLALFGLLLRRGAGDILRMVLTGVILGIFLRGLTGFAQRLLDPSEFAIVQQASIASFTAVDTTVLAIAGATLVAALAGALRLAPALDAAGLGRQAARGIGLDHDRVVLTGLALVALMVALSTALVGPVTFLGLIAASLAYRACGTWRHGVLIPAAALIGAAILVGGQFLFERLLGLQSSLAVVVEFLGGLLFLVLLLKRSAR</sequence>
<organism evidence="9 10">
    <name type="scientific">Vannielia litorea</name>
    <dbReference type="NCBI Taxonomy" id="1217970"/>
    <lineage>
        <taxon>Bacteria</taxon>
        <taxon>Pseudomonadati</taxon>
        <taxon>Pseudomonadota</taxon>
        <taxon>Alphaproteobacteria</taxon>
        <taxon>Rhodobacterales</taxon>
        <taxon>Paracoccaceae</taxon>
        <taxon>Vannielia</taxon>
    </lineage>
</organism>
<keyword evidence="7 8" id="KW-0472">Membrane</keyword>
<dbReference type="SUPFAM" id="SSF81345">
    <property type="entry name" value="ABC transporter involved in vitamin B12 uptake, BtuC"/>
    <property type="match status" value="1"/>
</dbReference>
<feature type="transmembrane region" description="Helical" evidence="8">
    <location>
        <begin position="289"/>
        <end position="310"/>
    </location>
</feature>
<evidence type="ECO:0000256" key="6">
    <source>
        <dbReference type="ARBA" id="ARBA00022989"/>
    </source>
</evidence>
<keyword evidence="3" id="KW-0813">Transport</keyword>
<evidence type="ECO:0000256" key="2">
    <source>
        <dbReference type="ARBA" id="ARBA00007935"/>
    </source>
</evidence>
<dbReference type="PANTHER" id="PTHR30472">
    <property type="entry name" value="FERRIC ENTEROBACTIN TRANSPORT SYSTEM PERMEASE PROTEIN"/>
    <property type="match status" value="1"/>
</dbReference>
<feature type="transmembrane region" description="Helical" evidence="8">
    <location>
        <begin position="7"/>
        <end position="26"/>
    </location>
</feature>
<dbReference type="AlphaFoldDB" id="A0A1N6EC13"/>
<keyword evidence="6 8" id="KW-1133">Transmembrane helix</keyword>
<evidence type="ECO:0000256" key="7">
    <source>
        <dbReference type="ARBA" id="ARBA00023136"/>
    </source>
</evidence>
<dbReference type="GO" id="GO:0033214">
    <property type="term" value="P:siderophore-iron import into cell"/>
    <property type="evidence" value="ECO:0007669"/>
    <property type="project" value="TreeGrafter"/>
</dbReference>
<feature type="transmembrane region" description="Helical" evidence="8">
    <location>
        <begin position="224"/>
        <end position="251"/>
    </location>
</feature>
<keyword evidence="4" id="KW-1003">Cell membrane</keyword>
<feature type="transmembrane region" description="Helical" evidence="8">
    <location>
        <begin position="263"/>
        <end position="283"/>
    </location>
</feature>
<keyword evidence="5 8" id="KW-0812">Transmembrane</keyword>
<dbReference type="GO" id="GO:0022857">
    <property type="term" value="F:transmembrane transporter activity"/>
    <property type="evidence" value="ECO:0007669"/>
    <property type="project" value="InterPro"/>
</dbReference>
<evidence type="ECO:0000256" key="3">
    <source>
        <dbReference type="ARBA" id="ARBA00022448"/>
    </source>
</evidence>
<feature type="transmembrane region" description="Helical" evidence="8">
    <location>
        <begin position="38"/>
        <end position="58"/>
    </location>
</feature>
<evidence type="ECO:0000256" key="5">
    <source>
        <dbReference type="ARBA" id="ARBA00022692"/>
    </source>
</evidence>
<evidence type="ECO:0000256" key="4">
    <source>
        <dbReference type="ARBA" id="ARBA00022475"/>
    </source>
</evidence>
<dbReference type="GO" id="GO:0005886">
    <property type="term" value="C:plasma membrane"/>
    <property type="evidence" value="ECO:0007669"/>
    <property type="project" value="UniProtKB-SubCell"/>
</dbReference>
<dbReference type="Pfam" id="PF01032">
    <property type="entry name" value="FecCD"/>
    <property type="match status" value="1"/>
</dbReference>
<dbReference type="OrthoDB" id="9796260at2"/>
<dbReference type="Gene3D" id="1.10.3470.10">
    <property type="entry name" value="ABC transporter involved in vitamin B12 uptake, BtuC"/>
    <property type="match status" value="1"/>
</dbReference>
<reference evidence="10" key="1">
    <citation type="submission" date="2016-11" db="EMBL/GenBank/DDBJ databases">
        <authorList>
            <person name="Varghese N."/>
            <person name="Submissions S."/>
        </authorList>
    </citation>
    <scope>NUCLEOTIDE SEQUENCE [LARGE SCALE GENOMIC DNA]</scope>
    <source>
        <strain evidence="10">DSM 29440</strain>
    </source>
</reference>
<dbReference type="InterPro" id="IPR000522">
    <property type="entry name" value="ABC_transptr_permease_BtuC"/>
</dbReference>